<proteinExistence type="predicted"/>
<name>A0A8J3GEZ5_9BACT</name>
<comment type="caution">
    <text evidence="3">The sequence shown here is derived from an EMBL/GenBank/DDBJ whole genome shotgun (WGS) entry which is preliminary data.</text>
</comment>
<dbReference type="Pfam" id="PF13229">
    <property type="entry name" value="Beta_helix"/>
    <property type="match status" value="1"/>
</dbReference>
<protein>
    <recommendedName>
        <fullName evidence="2">Right handed beta helix domain-containing protein</fullName>
    </recommendedName>
</protein>
<feature type="domain" description="Right handed beta helix" evidence="2">
    <location>
        <begin position="356"/>
        <end position="532"/>
    </location>
</feature>
<gene>
    <name evidence="3" type="ORF">GCM10007047_26070</name>
</gene>
<accession>A0A8J3GEZ5</accession>
<reference evidence="3" key="1">
    <citation type="journal article" date="2014" name="Int. J. Syst. Evol. Microbiol.">
        <title>Complete genome sequence of Corynebacterium casei LMG S-19264T (=DSM 44701T), isolated from a smear-ripened cheese.</title>
        <authorList>
            <consortium name="US DOE Joint Genome Institute (JGI-PGF)"/>
            <person name="Walter F."/>
            <person name="Albersmeier A."/>
            <person name="Kalinowski J."/>
            <person name="Ruckert C."/>
        </authorList>
    </citation>
    <scope>NUCLEOTIDE SEQUENCE</scope>
    <source>
        <strain evidence="3">KCTC 12870</strain>
    </source>
</reference>
<keyword evidence="4" id="KW-1185">Reference proteome</keyword>
<feature type="compositionally biased region" description="Basic and acidic residues" evidence="1">
    <location>
        <begin position="428"/>
        <end position="441"/>
    </location>
</feature>
<reference evidence="3" key="2">
    <citation type="submission" date="2020-09" db="EMBL/GenBank/DDBJ databases">
        <authorList>
            <person name="Sun Q."/>
            <person name="Kim S."/>
        </authorList>
    </citation>
    <scope>NUCLEOTIDE SEQUENCE</scope>
    <source>
        <strain evidence="3">KCTC 12870</strain>
    </source>
</reference>
<dbReference type="Proteomes" id="UP000642829">
    <property type="component" value="Unassembled WGS sequence"/>
</dbReference>
<feature type="region of interest" description="Disordered" evidence="1">
    <location>
        <begin position="428"/>
        <end position="458"/>
    </location>
</feature>
<feature type="region of interest" description="Disordered" evidence="1">
    <location>
        <begin position="707"/>
        <end position="749"/>
    </location>
</feature>
<evidence type="ECO:0000313" key="3">
    <source>
        <dbReference type="EMBL" id="GHC07697.1"/>
    </source>
</evidence>
<dbReference type="Gene3D" id="2.60.120.260">
    <property type="entry name" value="Galactose-binding domain-like"/>
    <property type="match status" value="1"/>
</dbReference>
<dbReference type="InterPro" id="IPR012334">
    <property type="entry name" value="Pectin_lyas_fold"/>
</dbReference>
<evidence type="ECO:0000313" key="4">
    <source>
        <dbReference type="Proteomes" id="UP000642829"/>
    </source>
</evidence>
<sequence>MFGFGYNVLFPHMYHEQFCSNRFVVMNSHKIKLLTFTLGLLALINADAADLIRNGDFTEWNDGKPAAWTIRTKQPISQESAAGGLKIEIAESQGGFGEILQRIDIKPGTRYRLVGELKGTAPKIALYQIKRYSNGRELDRTNTGRNAGADWETVEKVFNSDGADYIEVLIRWQQKAEDVGQSVAFKGLSLEVLPPYSYQGEEVPPQAVATFNSVGLYWKPQGGTSDRVVEVHYRKQGATDWKDALPLWFDATEHGGKGAEHTGEYRGSIVYLEPGTAYEARLKLQDGPERIVPFNTWSEDFKIARHVTLPTTLEGETYKITEGGSEKEGYVLYEPASGVDAVWDAQDKASANVEINASWVIVRGLTLKGASTHGIVLGDVDHVVIDDCDISGWGETRSNGQAKNLNSAIYSSSKQLEHIVIQNCEMHHPRSDSNSWAEKRPGTKSSHPEGPQGISFRGGKGQFVIRNNRIYSDIDHMFNDGMGELSNFGFGGFPNRDSDIYDNFVSHCWDDGLEIEGADMNVRVWNNYIDMTYGAIGAAAPSLGPVYFFRNVYGVSRKHSGSSANDLRGHYLVKLGNEKAQYTRGKMYIFHNTSLQPPAFEGSDLASSGAQSGIVFTSKKKLQENMTTRNNLLQMRGANNWAILDTQKTWSNDFDYDMYDGKIMTREGAEAHAVIASPVYERAPDGRLWLSPGAPGHDAAERIPNFNDDYSGAAPDMGAVETNSQSPKPPHWPVFPENYQPAQAASEQG</sequence>
<dbReference type="SUPFAM" id="SSF51126">
    <property type="entry name" value="Pectin lyase-like"/>
    <property type="match status" value="1"/>
</dbReference>
<dbReference type="Gene3D" id="2.160.20.10">
    <property type="entry name" value="Single-stranded right-handed beta-helix, Pectin lyase-like"/>
    <property type="match status" value="1"/>
</dbReference>
<dbReference type="InterPro" id="IPR039448">
    <property type="entry name" value="Beta_helix"/>
</dbReference>
<feature type="compositionally biased region" description="Polar residues" evidence="1">
    <location>
        <begin position="740"/>
        <end position="749"/>
    </location>
</feature>
<evidence type="ECO:0000256" key="1">
    <source>
        <dbReference type="SAM" id="MobiDB-lite"/>
    </source>
</evidence>
<dbReference type="AlphaFoldDB" id="A0A8J3GEZ5"/>
<evidence type="ECO:0000259" key="2">
    <source>
        <dbReference type="Pfam" id="PF13229"/>
    </source>
</evidence>
<dbReference type="InterPro" id="IPR011050">
    <property type="entry name" value="Pectin_lyase_fold/virulence"/>
</dbReference>
<dbReference type="EMBL" id="BMXG01000018">
    <property type="protein sequence ID" value="GHC07697.1"/>
    <property type="molecule type" value="Genomic_DNA"/>
</dbReference>
<organism evidence="3 4">
    <name type="scientific">Cerasicoccus arenae</name>
    <dbReference type="NCBI Taxonomy" id="424488"/>
    <lineage>
        <taxon>Bacteria</taxon>
        <taxon>Pseudomonadati</taxon>
        <taxon>Verrucomicrobiota</taxon>
        <taxon>Opitutia</taxon>
        <taxon>Puniceicoccales</taxon>
        <taxon>Cerasicoccaceae</taxon>
        <taxon>Cerasicoccus</taxon>
    </lineage>
</organism>